<evidence type="ECO:0000256" key="3">
    <source>
        <dbReference type="ARBA" id="ARBA00022475"/>
    </source>
</evidence>
<comment type="similarity">
    <text evidence="7">Belongs to the binding-protein-dependent transport system permease family.</text>
</comment>
<feature type="transmembrane region" description="Helical" evidence="7">
    <location>
        <begin position="198"/>
        <end position="220"/>
    </location>
</feature>
<evidence type="ECO:0000256" key="2">
    <source>
        <dbReference type="ARBA" id="ARBA00022448"/>
    </source>
</evidence>
<dbReference type="Gene3D" id="1.10.3720.10">
    <property type="entry name" value="MetI-like"/>
    <property type="match status" value="1"/>
</dbReference>
<name>A0A063Y5M8_9GAMM</name>
<feature type="transmembrane region" description="Helical" evidence="7">
    <location>
        <begin position="152"/>
        <end position="177"/>
    </location>
</feature>
<evidence type="ECO:0000256" key="4">
    <source>
        <dbReference type="ARBA" id="ARBA00022692"/>
    </source>
</evidence>
<evidence type="ECO:0000313" key="10">
    <source>
        <dbReference type="Proteomes" id="UP000027318"/>
    </source>
</evidence>
<dbReference type="InterPro" id="IPR051393">
    <property type="entry name" value="ABC_transporter_permease"/>
</dbReference>
<comment type="caution">
    <text evidence="9">The sequence shown here is derived from an EMBL/GenBank/DDBJ whole genome shotgun (WGS) entry which is preliminary data.</text>
</comment>
<feature type="domain" description="ABC transmembrane type-1" evidence="8">
    <location>
        <begin position="67"/>
        <end position="277"/>
    </location>
</feature>
<dbReference type="OrthoDB" id="8417460at2"/>
<feature type="transmembrane region" description="Helical" evidence="7">
    <location>
        <begin position="260"/>
        <end position="283"/>
    </location>
</feature>
<feature type="transmembrane region" description="Helical" evidence="7">
    <location>
        <begin position="7"/>
        <end position="28"/>
    </location>
</feature>
<protein>
    <submittedName>
        <fullName evidence="9">Glycerol-3-phosphate ABC transporter, permease protein UgpA</fullName>
    </submittedName>
</protein>
<keyword evidence="6 7" id="KW-0472">Membrane</keyword>
<dbReference type="PANTHER" id="PTHR30193:SF37">
    <property type="entry name" value="INNER MEMBRANE ABC TRANSPORTER PERMEASE PROTEIN YCJO"/>
    <property type="match status" value="1"/>
</dbReference>
<feature type="transmembrane region" description="Helical" evidence="7">
    <location>
        <begin position="104"/>
        <end position="124"/>
    </location>
</feature>
<dbReference type="InterPro" id="IPR035906">
    <property type="entry name" value="MetI-like_sf"/>
</dbReference>
<dbReference type="AlphaFoldDB" id="A0A063Y5M8"/>
<evidence type="ECO:0000259" key="8">
    <source>
        <dbReference type="PROSITE" id="PS50928"/>
    </source>
</evidence>
<reference evidence="9 10" key="1">
    <citation type="journal article" date="2005" name="Int. J. Syst. Evol. Microbiol.">
        <title>Nitrincola lacisaponensis gen. nov., sp. nov., a novel alkaliphilic bacterium isolated from an alkaline, saline lake.</title>
        <authorList>
            <person name="Dimitriu P.A."/>
            <person name="Shukla S.K."/>
            <person name="Conradt J."/>
            <person name="Marquez M.C."/>
            <person name="Ventosa A."/>
            <person name="Maglia A."/>
            <person name="Peyton B.M."/>
            <person name="Pinkart H.C."/>
            <person name="Mormile M.R."/>
        </authorList>
    </citation>
    <scope>NUCLEOTIDE SEQUENCE [LARGE SCALE GENOMIC DNA]</scope>
    <source>
        <strain evidence="9 10">4CA</strain>
    </source>
</reference>
<feature type="transmembrane region" description="Helical" evidence="7">
    <location>
        <begin position="71"/>
        <end position="92"/>
    </location>
</feature>
<dbReference type="RefSeq" id="WP_036545790.1">
    <property type="nucleotide sequence ID" value="NZ_JMSZ01000021.1"/>
</dbReference>
<organism evidence="9 10">
    <name type="scientific">Nitrincola lacisaponensis</name>
    <dbReference type="NCBI Taxonomy" id="267850"/>
    <lineage>
        <taxon>Bacteria</taxon>
        <taxon>Pseudomonadati</taxon>
        <taxon>Pseudomonadota</taxon>
        <taxon>Gammaproteobacteria</taxon>
        <taxon>Oceanospirillales</taxon>
        <taxon>Oceanospirillaceae</taxon>
        <taxon>Nitrincola</taxon>
    </lineage>
</organism>
<dbReference type="PANTHER" id="PTHR30193">
    <property type="entry name" value="ABC TRANSPORTER PERMEASE PROTEIN"/>
    <property type="match status" value="1"/>
</dbReference>
<comment type="subcellular location">
    <subcellularLocation>
        <location evidence="1 7">Cell membrane</location>
        <topology evidence="1 7">Multi-pass membrane protein</topology>
    </subcellularLocation>
</comment>
<proteinExistence type="inferred from homology"/>
<evidence type="ECO:0000256" key="7">
    <source>
        <dbReference type="RuleBase" id="RU363032"/>
    </source>
</evidence>
<dbReference type="Pfam" id="PF00528">
    <property type="entry name" value="BPD_transp_1"/>
    <property type="match status" value="1"/>
</dbReference>
<evidence type="ECO:0000256" key="5">
    <source>
        <dbReference type="ARBA" id="ARBA00022989"/>
    </source>
</evidence>
<dbReference type="GO" id="GO:0055085">
    <property type="term" value="P:transmembrane transport"/>
    <property type="evidence" value="ECO:0007669"/>
    <property type="project" value="InterPro"/>
</dbReference>
<sequence>MNRLNQLYAWLMLLPALVLLLAFTHIPALTTLWHSLFFPARGRRPSEFAGLENYRSMLDDAVFWQAFYNNLWYAIGTVPTSMGLALAMALWVNSKISGRAALRLAYFTPTMLPMIAVANIWLFFYTPEIGLFNKLLNSVGLSGINWLGDPNWALPSLMLMTIWKEAGFFMIFYLAALQSLNKDIYAAAAVENASPLYVFRRITLPLLMPTTLFVLVNAVLNAFKLVDHLFILTKGGPNNATNLLLYYIYENAFSFFDSNYAAALTLVLLTLLILLALVQFLLIERRVHYR</sequence>
<dbReference type="Proteomes" id="UP000027318">
    <property type="component" value="Unassembled WGS sequence"/>
</dbReference>
<gene>
    <name evidence="9" type="ORF">ADINL_1464</name>
</gene>
<dbReference type="InterPro" id="IPR000515">
    <property type="entry name" value="MetI-like"/>
</dbReference>
<keyword evidence="3" id="KW-1003">Cell membrane</keyword>
<keyword evidence="2 7" id="KW-0813">Transport</keyword>
<evidence type="ECO:0000313" key="9">
    <source>
        <dbReference type="EMBL" id="KDE39827.1"/>
    </source>
</evidence>
<dbReference type="GO" id="GO:0005886">
    <property type="term" value="C:plasma membrane"/>
    <property type="evidence" value="ECO:0007669"/>
    <property type="project" value="UniProtKB-SubCell"/>
</dbReference>
<evidence type="ECO:0000256" key="1">
    <source>
        <dbReference type="ARBA" id="ARBA00004651"/>
    </source>
</evidence>
<keyword evidence="10" id="KW-1185">Reference proteome</keyword>
<dbReference type="PROSITE" id="PS50928">
    <property type="entry name" value="ABC_TM1"/>
    <property type="match status" value="1"/>
</dbReference>
<dbReference type="PATRIC" id="fig|267850.7.peg.1443"/>
<dbReference type="SUPFAM" id="SSF161098">
    <property type="entry name" value="MetI-like"/>
    <property type="match status" value="1"/>
</dbReference>
<evidence type="ECO:0000256" key="6">
    <source>
        <dbReference type="ARBA" id="ARBA00023136"/>
    </source>
</evidence>
<keyword evidence="4 7" id="KW-0812">Transmembrane</keyword>
<keyword evidence="5 7" id="KW-1133">Transmembrane helix</keyword>
<dbReference type="STRING" id="267850.ADINL_1464"/>
<accession>A0A063Y5M8</accession>
<dbReference type="CDD" id="cd06261">
    <property type="entry name" value="TM_PBP2"/>
    <property type="match status" value="1"/>
</dbReference>
<dbReference type="EMBL" id="JMSZ01000021">
    <property type="protein sequence ID" value="KDE39827.1"/>
    <property type="molecule type" value="Genomic_DNA"/>
</dbReference>